<dbReference type="Pfam" id="PF02739">
    <property type="entry name" value="5_3_exonuc_N"/>
    <property type="match status" value="1"/>
</dbReference>
<dbReference type="InterPro" id="IPR002421">
    <property type="entry name" value="5-3_exonuclease"/>
</dbReference>
<dbReference type="GO" id="GO:0008409">
    <property type="term" value="F:5'-3' exonuclease activity"/>
    <property type="evidence" value="ECO:0007669"/>
    <property type="project" value="InterPro"/>
</dbReference>
<dbReference type="Pfam" id="PF01367">
    <property type="entry name" value="5_3_exonuc"/>
    <property type="match status" value="1"/>
</dbReference>
<evidence type="ECO:0000313" key="7">
    <source>
        <dbReference type="EMBL" id="ACF07400.1"/>
    </source>
</evidence>
<evidence type="ECO:0000256" key="4">
    <source>
        <dbReference type="ARBA" id="ARBA00049957"/>
    </source>
</evidence>
<dbReference type="PANTHER" id="PTHR42646:SF2">
    <property type="entry name" value="5'-3' EXONUCLEASE FAMILY PROTEIN"/>
    <property type="match status" value="1"/>
</dbReference>
<evidence type="ECO:0000256" key="1">
    <source>
        <dbReference type="ARBA" id="ARBA00022722"/>
    </source>
</evidence>
<dbReference type="CDD" id="cd09859">
    <property type="entry name" value="PIN_53EXO"/>
    <property type="match status" value="1"/>
</dbReference>
<evidence type="ECO:0000256" key="5">
    <source>
        <dbReference type="ARBA" id="ARBA00050026"/>
    </source>
</evidence>
<comment type="function">
    <text evidence="4">5'-3' exonuclease acting preferentially on double-stranded DNA.</text>
</comment>
<dbReference type="Gene3D" id="1.10.150.20">
    <property type="entry name" value="5' to 3' exonuclease, C-terminal subdomain"/>
    <property type="match status" value="1"/>
</dbReference>
<protein>
    <recommendedName>
        <fullName evidence="5">5'-3' exonuclease</fullName>
    </recommendedName>
</protein>
<dbReference type="SUPFAM" id="SSF47807">
    <property type="entry name" value="5' to 3' exonuclease, C-terminal subdomain"/>
    <property type="match status" value="1"/>
</dbReference>
<dbReference type="PANTHER" id="PTHR42646">
    <property type="entry name" value="FLAP ENDONUCLEASE XNI"/>
    <property type="match status" value="1"/>
</dbReference>
<dbReference type="InterPro" id="IPR020046">
    <property type="entry name" value="5-3_exonucl_a-hlix_arch_N"/>
</dbReference>
<dbReference type="GO" id="GO:0033567">
    <property type="term" value="P:DNA replication, Okazaki fragment processing"/>
    <property type="evidence" value="ECO:0007669"/>
    <property type="project" value="InterPro"/>
</dbReference>
<feature type="domain" description="5'-3' exonuclease" evidence="6">
    <location>
        <begin position="3"/>
        <end position="263"/>
    </location>
</feature>
<keyword evidence="7" id="KW-0269">Exonuclease</keyword>
<keyword evidence="8" id="KW-1185">Reference proteome</keyword>
<dbReference type="InterPro" id="IPR020045">
    <property type="entry name" value="DNA_polI_H3TH"/>
</dbReference>
<dbReference type="InterPro" id="IPR038969">
    <property type="entry name" value="FEN"/>
</dbReference>
<dbReference type="CDD" id="cd09898">
    <property type="entry name" value="H3TH_53EXO"/>
    <property type="match status" value="1"/>
</dbReference>
<dbReference type="KEGG" id="mat:MARTH_orf613"/>
<dbReference type="GO" id="GO:0003677">
    <property type="term" value="F:DNA binding"/>
    <property type="evidence" value="ECO:0007669"/>
    <property type="project" value="UniProtKB-KW"/>
</dbReference>
<dbReference type="eggNOG" id="COG0258">
    <property type="taxonomic scope" value="Bacteria"/>
</dbReference>
<dbReference type="FunFam" id="1.10.150.20:FF:000003">
    <property type="entry name" value="DNA polymerase I"/>
    <property type="match status" value="1"/>
</dbReference>
<dbReference type="RefSeq" id="WP_012498357.1">
    <property type="nucleotide sequence ID" value="NC_011025.1"/>
</dbReference>
<dbReference type="Gene3D" id="3.40.50.1010">
    <property type="entry name" value="5'-nuclease"/>
    <property type="match status" value="1"/>
</dbReference>
<reference evidence="7 8" key="1">
    <citation type="journal article" date="2008" name="Infect. Immun.">
        <title>Genome of Mycoplasma arthritidis.</title>
        <authorList>
            <person name="Dybvig K."/>
            <person name="Zuhua C."/>
            <person name="Lao P."/>
            <person name="Jordan D.S."/>
            <person name="French C.T."/>
            <person name="Tu A.H."/>
            <person name="Loraine A.E."/>
        </authorList>
    </citation>
    <scope>NUCLEOTIDE SEQUENCE [LARGE SCALE GENOMIC DNA]</scope>
    <source>
        <strain evidence="7 8">158L3-1</strain>
    </source>
</reference>
<name>B3PMZ8_META1</name>
<evidence type="ECO:0000256" key="3">
    <source>
        <dbReference type="ARBA" id="ARBA00023125"/>
    </source>
</evidence>
<dbReference type="SMART" id="SM00279">
    <property type="entry name" value="HhH2"/>
    <property type="match status" value="1"/>
</dbReference>
<keyword evidence="2" id="KW-0378">Hydrolase</keyword>
<proteinExistence type="predicted"/>
<dbReference type="HOGENOM" id="CLU_004675_1_5_14"/>
<dbReference type="Proteomes" id="UP000008812">
    <property type="component" value="Chromosome"/>
</dbReference>
<evidence type="ECO:0000313" key="8">
    <source>
        <dbReference type="Proteomes" id="UP000008812"/>
    </source>
</evidence>
<dbReference type="GO" id="GO:0017108">
    <property type="term" value="F:5'-flap endonuclease activity"/>
    <property type="evidence" value="ECO:0007669"/>
    <property type="project" value="InterPro"/>
</dbReference>
<evidence type="ECO:0000259" key="6">
    <source>
        <dbReference type="SMART" id="SM00475"/>
    </source>
</evidence>
<dbReference type="InterPro" id="IPR008918">
    <property type="entry name" value="HhH2"/>
</dbReference>
<dbReference type="EMBL" id="CP001047">
    <property type="protein sequence ID" value="ACF07400.1"/>
    <property type="molecule type" value="Genomic_DNA"/>
</dbReference>
<accession>B3PMZ8</accession>
<organism evidence="7 8">
    <name type="scientific">Metamycoplasma arthritidis (strain 158L3-1)</name>
    <name type="common">Mycoplasma arthritidis</name>
    <dbReference type="NCBI Taxonomy" id="243272"/>
    <lineage>
        <taxon>Bacteria</taxon>
        <taxon>Bacillati</taxon>
        <taxon>Mycoplasmatota</taxon>
        <taxon>Mycoplasmoidales</taxon>
        <taxon>Metamycoplasmataceae</taxon>
        <taxon>Metamycoplasma</taxon>
    </lineage>
</organism>
<dbReference type="SUPFAM" id="SSF88723">
    <property type="entry name" value="PIN domain-like"/>
    <property type="match status" value="1"/>
</dbReference>
<dbReference type="InterPro" id="IPR036279">
    <property type="entry name" value="5-3_exonuclease_C_sf"/>
</dbReference>
<gene>
    <name evidence="7" type="ordered locus">MARTH_orf613</name>
</gene>
<dbReference type="SMART" id="SM00475">
    <property type="entry name" value="53EXOc"/>
    <property type="match status" value="1"/>
</dbReference>
<dbReference type="STRING" id="243272.MARTH_orf613"/>
<dbReference type="AlphaFoldDB" id="B3PMZ8"/>
<evidence type="ECO:0000256" key="2">
    <source>
        <dbReference type="ARBA" id="ARBA00022801"/>
    </source>
</evidence>
<dbReference type="InterPro" id="IPR029060">
    <property type="entry name" value="PIN-like_dom_sf"/>
</dbReference>
<keyword evidence="3" id="KW-0238">DNA-binding</keyword>
<keyword evidence="1" id="KW-0540">Nuclease</keyword>
<sequence>MKNKILVIDGTYLAYRSYFATTYKGVVMANQEGTLTNAVFGFFNTLLTLIKMQKVTHVFVAFDSKIKTFRHELFSGYKATRQKAPSDFYVQLNFIQQLLDALNITNFYKDGFEADDIIAKVVSIFSEDEILIHSADQDLNQLINPNVAIIKKNNKGVYFELNANNFGEYYDFLPSQVIDYKALVGDSSDNFKGVPGIGPKSAAGLLHEYGTLENIFANIESIKPALKAKIEANKEEALRDKYLATLRTDFEIPPISHEELLISAITLSPDASYIIRRLELNSLKNRLLELLAN</sequence>